<dbReference type="InterPro" id="IPR020084">
    <property type="entry name" value="NUDIX_hydrolase_CS"/>
</dbReference>
<evidence type="ECO:0000256" key="3">
    <source>
        <dbReference type="ARBA" id="ARBA00022723"/>
    </source>
</evidence>
<dbReference type="Pfam" id="PF00293">
    <property type="entry name" value="NUDIX"/>
    <property type="match status" value="1"/>
</dbReference>
<dbReference type="GO" id="GO:0005737">
    <property type="term" value="C:cytoplasm"/>
    <property type="evidence" value="ECO:0007669"/>
    <property type="project" value="TreeGrafter"/>
</dbReference>
<proteinExistence type="inferred from homology"/>
<name>A0A2S5G9E1_9BACL</name>
<gene>
    <name evidence="7" type="ORF">C4B60_13485</name>
</gene>
<keyword evidence="4" id="KW-0378">Hydrolase</keyword>
<comment type="cofactor">
    <cofactor evidence="1">
        <name>Mg(2+)</name>
        <dbReference type="ChEBI" id="CHEBI:18420"/>
    </cofactor>
</comment>
<evidence type="ECO:0000259" key="6">
    <source>
        <dbReference type="PROSITE" id="PS51462"/>
    </source>
</evidence>
<dbReference type="InterPro" id="IPR015797">
    <property type="entry name" value="NUDIX_hydrolase-like_dom_sf"/>
</dbReference>
<dbReference type="Gene3D" id="3.90.79.10">
    <property type="entry name" value="Nucleoside Triphosphate Pyrophosphohydrolase"/>
    <property type="match status" value="1"/>
</dbReference>
<dbReference type="PROSITE" id="PS51462">
    <property type="entry name" value="NUDIX"/>
    <property type="match status" value="1"/>
</dbReference>
<keyword evidence="8" id="KW-1185">Reference proteome</keyword>
<organism evidence="7 8">
    <name type="scientific">Jeotgalibacillus proteolyticus</name>
    <dbReference type="NCBI Taxonomy" id="2082395"/>
    <lineage>
        <taxon>Bacteria</taxon>
        <taxon>Bacillati</taxon>
        <taxon>Bacillota</taxon>
        <taxon>Bacilli</taxon>
        <taxon>Bacillales</taxon>
        <taxon>Caryophanaceae</taxon>
        <taxon>Jeotgalibacillus</taxon>
    </lineage>
</organism>
<evidence type="ECO:0000313" key="7">
    <source>
        <dbReference type="EMBL" id="PPA69555.1"/>
    </source>
</evidence>
<comment type="caution">
    <text evidence="7">The sequence shown here is derived from an EMBL/GenBank/DDBJ whole genome shotgun (WGS) entry which is preliminary data.</text>
</comment>
<dbReference type="SUPFAM" id="SSF55811">
    <property type="entry name" value="Nudix"/>
    <property type="match status" value="1"/>
</dbReference>
<evidence type="ECO:0000256" key="4">
    <source>
        <dbReference type="ARBA" id="ARBA00022801"/>
    </source>
</evidence>
<dbReference type="RefSeq" id="WP_104058548.1">
    <property type="nucleotide sequence ID" value="NZ_PREZ01000005.1"/>
</dbReference>
<dbReference type="InterPro" id="IPR000086">
    <property type="entry name" value="NUDIX_hydrolase_dom"/>
</dbReference>
<dbReference type="EMBL" id="PREZ01000005">
    <property type="protein sequence ID" value="PPA69555.1"/>
    <property type="molecule type" value="Genomic_DNA"/>
</dbReference>
<dbReference type="AlphaFoldDB" id="A0A2S5G9E1"/>
<dbReference type="PROSITE" id="PS00893">
    <property type="entry name" value="NUDIX_BOX"/>
    <property type="match status" value="1"/>
</dbReference>
<dbReference type="GO" id="GO:0046872">
    <property type="term" value="F:metal ion binding"/>
    <property type="evidence" value="ECO:0007669"/>
    <property type="project" value="UniProtKB-KW"/>
</dbReference>
<dbReference type="CDD" id="cd18886">
    <property type="entry name" value="NUDIX_MutT_Nudt1"/>
    <property type="match status" value="1"/>
</dbReference>
<keyword evidence="3" id="KW-0479">Metal-binding</keyword>
<sequence length="166" mass="19305">MYYQTICFIKRNDELLMLNRDYTPTQGLWNGVGGKMKENEKPLECLVREVKEETGIDISSNNITYKGIVSWEIDNTITGGMYAFLVTVPVDYEYQTPKKIDEGILDWKKITWLLDGNNLGVGEMIPHVLPNLLKISSTLHHKCELHKKKLTKYEFTELLSEKKMRF</sequence>
<evidence type="ECO:0000256" key="2">
    <source>
        <dbReference type="ARBA" id="ARBA00005582"/>
    </source>
</evidence>
<dbReference type="Proteomes" id="UP000239047">
    <property type="component" value="Unassembled WGS sequence"/>
</dbReference>
<dbReference type="PANTHER" id="PTHR43758:SF2">
    <property type="entry name" value="OXIDIZED PURINE NUCLEOSIDE TRIPHOSPHATE HYDROLASE"/>
    <property type="match status" value="1"/>
</dbReference>
<keyword evidence="5" id="KW-0460">Magnesium</keyword>
<evidence type="ECO:0000313" key="8">
    <source>
        <dbReference type="Proteomes" id="UP000239047"/>
    </source>
</evidence>
<protein>
    <submittedName>
        <fullName evidence="7">DNA mismatch repair protein MutT</fullName>
    </submittedName>
</protein>
<accession>A0A2S5G9E1</accession>
<dbReference type="GO" id="GO:0016818">
    <property type="term" value="F:hydrolase activity, acting on acid anhydrides, in phosphorus-containing anhydrides"/>
    <property type="evidence" value="ECO:0007669"/>
    <property type="project" value="TreeGrafter"/>
</dbReference>
<feature type="domain" description="Nudix hydrolase" evidence="6">
    <location>
        <begin position="1"/>
        <end position="134"/>
    </location>
</feature>
<comment type="similarity">
    <text evidence="2">Belongs to the Nudix hydrolase family.</text>
</comment>
<dbReference type="OrthoDB" id="9008185at2"/>
<evidence type="ECO:0000256" key="1">
    <source>
        <dbReference type="ARBA" id="ARBA00001946"/>
    </source>
</evidence>
<reference evidence="7 8" key="1">
    <citation type="submission" date="2018-02" db="EMBL/GenBank/DDBJ databases">
        <title>Jeotgalibacillus proteolyticum sp. nov. a protease producing bacterium isolated from ocean sediments of Laizhou Bay.</title>
        <authorList>
            <person name="Li Y."/>
        </authorList>
    </citation>
    <scope>NUCLEOTIDE SEQUENCE [LARGE SCALE GENOMIC DNA]</scope>
    <source>
        <strain evidence="7 8">22-7</strain>
    </source>
</reference>
<evidence type="ECO:0000256" key="5">
    <source>
        <dbReference type="ARBA" id="ARBA00022842"/>
    </source>
</evidence>
<dbReference type="PANTHER" id="PTHR43758">
    <property type="entry name" value="7,8-DIHYDRO-8-OXOGUANINE TRIPHOSPHATASE"/>
    <property type="match status" value="1"/>
</dbReference>